<feature type="region of interest" description="Disordered" evidence="1">
    <location>
        <begin position="185"/>
        <end position="243"/>
    </location>
</feature>
<evidence type="ECO:0000313" key="3">
    <source>
        <dbReference type="Proteomes" id="UP000800041"/>
    </source>
</evidence>
<feature type="compositionally biased region" description="Gly residues" evidence="1">
    <location>
        <begin position="222"/>
        <end position="234"/>
    </location>
</feature>
<dbReference type="EMBL" id="ML977138">
    <property type="protein sequence ID" value="KAF1991762.1"/>
    <property type="molecule type" value="Genomic_DNA"/>
</dbReference>
<name>A0A6G1HFD9_9PEZI</name>
<protein>
    <submittedName>
        <fullName evidence="2">Translocation protein</fullName>
    </submittedName>
</protein>
<dbReference type="AlphaFoldDB" id="A0A6G1HFD9"/>
<dbReference type="InterPro" id="IPR018624">
    <property type="entry name" value="Sec66"/>
</dbReference>
<evidence type="ECO:0000313" key="2">
    <source>
        <dbReference type="EMBL" id="KAF1991762.1"/>
    </source>
</evidence>
<proteinExistence type="predicted"/>
<reference evidence="2" key="1">
    <citation type="journal article" date="2020" name="Stud. Mycol.">
        <title>101 Dothideomycetes genomes: a test case for predicting lifestyles and emergence of pathogens.</title>
        <authorList>
            <person name="Haridas S."/>
            <person name="Albert R."/>
            <person name="Binder M."/>
            <person name="Bloem J."/>
            <person name="Labutti K."/>
            <person name="Salamov A."/>
            <person name="Andreopoulos B."/>
            <person name="Baker S."/>
            <person name="Barry K."/>
            <person name="Bills G."/>
            <person name="Bluhm B."/>
            <person name="Cannon C."/>
            <person name="Castanera R."/>
            <person name="Culley D."/>
            <person name="Daum C."/>
            <person name="Ezra D."/>
            <person name="Gonzalez J."/>
            <person name="Henrissat B."/>
            <person name="Kuo A."/>
            <person name="Liang C."/>
            <person name="Lipzen A."/>
            <person name="Lutzoni F."/>
            <person name="Magnuson J."/>
            <person name="Mondo S."/>
            <person name="Nolan M."/>
            <person name="Ohm R."/>
            <person name="Pangilinan J."/>
            <person name="Park H.-J."/>
            <person name="Ramirez L."/>
            <person name="Alfaro M."/>
            <person name="Sun H."/>
            <person name="Tritt A."/>
            <person name="Yoshinaga Y."/>
            <person name="Zwiers L.-H."/>
            <person name="Turgeon B."/>
            <person name="Goodwin S."/>
            <person name="Spatafora J."/>
            <person name="Crous P."/>
            <person name="Grigoriev I."/>
        </authorList>
    </citation>
    <scope>NUCLEOTIDE SEQUENCE</scope>
    <source>
        <strain evidence="2">CBS 113979</strain>
    </source>
</reference>
<sequence length="243" mass="26954">MVNWINLLIPFAYLGILLGSLATFSHLYRARKAARAASLAPWFGPHLQRNIYLSLLHLEPETGPKVPDSVLKAALLRRATEDIHRIIAIRNAKQALNTLLQRGSVGDDLWQRFLRAEKETEEELRDVVQEANAFQPNWGNTIFQTASEMANNALIRRRMEEIQSQTEAEKEWWEKKRAQTSSDFMKELDEGSSTSGLMSPKSVGTAASTTSKASDDDAVLVEGGGPAAQSQGGGGKKKKKNKH</sequence>
<dbReference type="GO" id="GO:0031207">
    <property type="term" value="C:Sec62/Sec63 complex"/>
    <property type="evidence" value="ECO:0007669"/>
    <property type="project" value="InterPro"/>
</dbReference>
<dbReference type="Pfam" id="PF09802">
    <property type="entry name" value="Sec66"/>
    <property type="match status" value="1"/>
</dbReference>
<dbReference type="GO" id="GO:0031204">
    <property type="term" value="P:post-translational protein targeting to membrane, translocation"/>
    <property type="evidence" value="ECO:0007669"/>
    <property type="project" value="InterPro"/>
</dbReference>
<evidence type="ECO:0000256" key="1">
    <source>
        <dbReference type="SAM" id="MobiDB-lite"/>
    </source>
</evidence>
<dbReference type="PANTHER" id="PTHR28229">
    <property type="entry name" value="TRANSLOCATION PROTEIN SEC66"/>
    <property type="match status" value="1"/>
</dbReference>
<organism evidence="2 3">
    <name type="scientific">Aulographum hederae CBS 113979</name>
    <dbReference type="NCBI Taxonomy" id="1176131"/>
    <lineage>
        <taxon>Eukaryota</taxon>
        <taxon>Fungi</taxon>
        <taxon>Dikarya</taxon>
        <taxon>Ascomycota</taxon>
        <taxon>Pezizomycotina</taxon>
        <taxon>Dothideomycetes</taxon>
        <taxon>Pleosporomycetidae</taxon>
        <taxon>Aulographales</taxon>
        <taxon>Aulographaceae</taxon>
    </lineage>
</organism>
<accession>A0A6G1HFD9</accession>
<dbReference type="OrthoDB" id="73168at2759"/>
<keyword evidence="3" id="KW-1185">Reference proteome</keyword>
<dbReference type="Proteomes" id="UP000800041">
    <property type="component" value="Unassembled WGS sequence"/>
</dbReference>
<dbReference type="PANTHER" id="PTHR28229:SF1">
    <property type="entry name" value="TRANSLOCATION PROTEIN SEC66"/>
    <property type="match status" value="1"/>
</dbReference>
<gene>
    <name evidence="2" type="ORF">K402DRAFT_388309</name>
</gene>